<reference evidence="1 2" key="1">
    <citation type="journal article" date="2018" name="Front. Plant Sci.">
        <title>Red Clover (Trifolium pratense) and Zigzag Clover (T. medium) - A Picture of Genomic Similarities and Differences.</title>
        <authorList>
            <person name="Dluhosova J."/>
            <person name="Istvanek J."/>
            <person name="Nedelnik J."/>
            <person name="Repkova J."/>
        </authorList>
    </citation>
    <scope>NUCLEOTIDE SEQUENCE [LARGE SCALE GENOMIC DNA]</scope>
    <source>
        <strain evidence="2">cv. 10/8</strain>
        <tissue evidence="1">Leaf</tissue>
    </source>
</reference>
<evidence type="ECO:0000313" key="1">
    <source>
        <dbReference type="EMBL" id="MCH87576.1"/>
    </source>
</evidence>
<organism evidence="1 2">
    <name type="scientific">Trifolium medium</name>
    <dbReference type="NCBI Taxonomy" id="97028"/>
    <lineage>
        <taxon>Eukaryota</taxon>
        <taxon>Viridiplantae</taxon>
        <taxon>Streptophyta</taxon>
        <taxon>Embryophyta</taxon>
        <taxon>Tracheophyta</taxon>
        <taxon>Spermatophyta</taxon>
        <taxon>Magnoliopsida</taxon>
        <taxon>eudicotyledons</taxon>
        <taxon>Gunneridae</taxon>
        <taxon>Pentapetalae</taxon>
        <taxon>rosids</taxon>
        <taxon>fabids</taxon>
        <taxon>Fabales</taxon>
        <taxon>Fabaceae</taxon>
        <taxon>Papilionoideae</taxon>
        <taxon>50 kb inversion clade</taxon>
        <taxon>NPAAA clade</taxon>
        <taxon>Hologalegina</taxon>
        <taxon>IRL clade</taxon>
        <taxon>Trifolieae</taxon>
        <taxon>Trifolium</taxon>
    </lineage>
</organism>
<accession>A0A392MJA2</accession>
<dbReference type="Proteomes" id="UP000265520">
    <property type="component" value="Unassembled WGS sequence"/>
</dbReference>
<comment type="caution">
    <text evidence="1">The sequence shown here is derived from an EMBL/GenBank/DDBJ whole genome shotgun (WGS) entry which is preliminary data.</text>
</comment>
<name>A0A392MJA2_9FABA</name>
<protein>
    <submittedName>
        <fullName evidence="1">UPF0481 protein</fullName>
    </submittedName>
</protein>
<gene>
    <name evidence="1" type="ORF">A2U01_0008449</name>
</gene>
<evidence type="ECO:0000313" key="2">
    <source>
        <dbReference type="Proteomes" id="UP000265520"/>
    </source>
</evidence>
<sequence>MKMKSDDVSWMVPIEVMLGSLNHGEVQACSISAFQTNFEKQTKMLTNQNISPLDLLKVALKTRKTR</sequence>
<keyword evidence="2" id="KW-1185">Reference proteome</keyword>
<dbReference type="AlphaFoldDB" id="A0A392MJA2"/>
<proteinExistence type="predicted"/>
<dbReference type="EMBL" id="LXQA010012479">
    <property type="protein sequence ID" value="MCH87576.1"/>
    <property type="molecule type" value="Genomic_DNA"/>
</dbReference>
<feature type="non-terminal residue" evidence="1">
    <location>
        <position position="66"/>
    </location>
</feature>